<reference evidence="6" key="1">
    <citation type="submission" date="2018-02" db="EMBL/GenBank/DDBJ databases">
        <title>Rhizophora mucronata_Transcriptome.</title>
        <authorList>
            <person name="Meera S.P."/>
            <person name="Sreeshan A."/>
            <person name="Augustine A."/>
        </authorList>
    </citation>
    <scope>NUCLEOTIDE SEQUENCE</scope>
    <source>
        <tissue evidence="6">Leaf</tissue>
    </source>
</reference>
<dbReference type="PANTHER" id="PTHR15668:SF4">
    <property type="entry name" value="COILED-COIL DOMAIN-CONTAINING PROTEIN 22"/>
    <property type="match status" value="1"/>
</dbReference>
<proteinExistence type="inferred from homology"/>
<evidence type="ECO:0000256" key="2">
    <source>
        <dbReference type="SAM" id="Coils"/>
    </source>
</evidence>
<feature type="compositionally biased region" description="Basic and acidic residues" evidence="3">
    <location>
        <begin position="118"/>
        <end position="131"/>
    </location>
</feature>
<comment type="similarity">
    <text evidence="1">Belongs to the CCDC22 family.</text>
</comment>
<organism evidence="6">
    <name type="scientific">Rhizophora mucronata</name>
    <name type="common">Asiatic mangrove</name>
    <dbReference type="NCBI Taxonomy" id="61149"/>
    <lineage>
        <taxon>Eukaryota</taxon>
        <taxon>Viridiplantae</taxon>
        <taxon>Streptophyta</taxon>
        <taxon>Embryophyta</taxon>
        <taxon>Tracheophyta</taxon>
        <taxon>Spermatophyta</taxon>
        <taxon>Magnoliopsida</taxon>
        <taxon>eudicotyledons</taxon>
        <taxon>Gunneridae</taxon>
        <taxon>Pentapetalae</taxon>
        <taxon>rosids</taxon>
        <taxon>fabids</taxon>
        <taxon>Malpighiales</taxon>
        <taxon>Rhizophoraceae</taxon>
        <taxon>Rhizophora</taxon>
    </lineage>
</organism>
<protein>
    <submittedName>
        <fullName evidence="6">Coiled-coil domain-containing protein 22 homolog</fullName>
    </submittedName>
</protein>
<evidence type="ECO:0000259" key="5">
    <source>
        <dbReference type="Pfam" id="PF21674"/>
    </source>
</evidence>
<dbReference type="InterPro" id="IPR048349">
    <property type="entry name" value="CCDC22_N"/>
</dbReference>
<dbReference type="GO" id="GO:2000060">
    <property type="term" value="P:positive regulation of ubiquitin-dependent protein catabolic process"/>
    <property type="evidence" value="ECO:0007669"/>
    <property type="project" value="TreeGrafter"/>
</dbReference>
<dbReference type="InterPro" id="IPR008530">
    <property type="entry name" value="CCDC22"/>
</dbReference>
<evidence type="ECO:0000256" key="3">
    <source>
        <dbReference type="SAM" id="MobiDB-lite"/>
    </source>
</evidence>
<evidence type="ECO:0000313" key="6">
    <source>
        <dbReference type="EMBL" id="MBW94276.1"/>
    </source>
</evidence>
<dbReference type="AlphaFoldDB" id="A0A2P2JLC9"/>
<keyword evidence="2" id="KW-0175">Coiled coil</keyword>
<feature type="domain" description="CCDC22 N-terminal" evidence="5">
    <location>
        <begin position="8"/>
        <end position="113"/>
    </location>
</feature>
<evidence type="ECO:0000259" key="4">
    <source>
        <dbReference type="Pfam" id="PF05667"/>
    </source>
</evidence>
<dbReference type="Pfam" id="PF05667">
    <property type="entry name" value="CCDC22_CC"/>
    <property type="match status" value="1"/>
</dbReference>
<dbReference type="GO" id="GO:0097602">
    <property type="term" value="F:cullin family protein binding"/>
    <property type="evidence" value="ECO:0007669"/>
    <property type="project" value="TreeGrafter"/>
</dbReference>
<feature type="region of interest" description="Disordered" evidence="3">
    <location>
        <begin position="118"/>
        <end position="149"/>
    </location>
</feature>
<name>A0A2P2JLC9_RHIMU</name>
<dbReference type="Pfam" id="PF21674">
    <property type="entry name" value="CCDC22_N"/>
    <property type="match status" value="1"/>
</dbReference>
<dbReference type="EMBL" id="GGEC01013793">
    <property type="protein sequence ID" value="MBW94276.1"/>
    <property type="molecule type" value="Transcribed_RNA"/>
</dbReference>
<accession>A0A2P2JLC9</accession>
<feature type="coiled-coil region" evidence="2">
    <location>
        <begin position="257"/>
        <end position="305"/>
    </location>
</feature>
<dbReference type="InterPro" id="IPR048348">
    <property type="entry name" value="CCDC22_CC"/>
</dbReference>
<evidence type="ECO:0000256" key="1">
    <source>
        <dbReference type="ARBA" id="ARBA00006438"/>
    </source>
</evidence>
<dbReference type="PANTHER" id="PTHR15668">
    <property type="entry name" value="JM1 PROTEIN"/>
    <property type="match status" value="1"/>
</dbReference>
<feature type="domain" description="CCDC22 coiled-coil" evidence="4">
    <location>
        <begin position="248"/>
        <end position="472"/>
    </location>
</feature>
<feature type="coiled-coil region" evidence="2">
    <location>
        <begin position="334"/>
        <end position="368"/>
    </location>
</feature>
<sequence length="506" mass="58038">MEESESKSEEMLLRSLEKAGVAIPNGIASIRDFTPEALVSVSARCLSLLVDETASSLPTSVPDSMVDKFKICTDLALATKRLGYIGDMNYYKFLYPSEEDLFKVITFLVERLSESSKRSADPKEISDRKELEEDYSTNNLKGSMEKANNDGLDVNDHEDTLKNPSFHAMVPELPDAKDEVGLFRGLNKPDFREDVQTFAVSGNFLAEEGKLVRAAHGNEDNTGDIDKKYVQKVASPSDESSKEDVFTEASTMKTSQIQHLEEELRLLKAAAEMAFDDEHPVDFHIEQLKEQTDARKHKIEHLESQWKPLEEKRRSIEDSLYANIPVAQERLQKLREIELEKKSVLCEIKRREDEYSKLSTDLEKQQKLPPRASYVERIKEITKNSRKQDADIERIMKDTRELQLESNSIQERLHRTYAVLDEMVFREAKKDAGERQVYRLLTSIHESFEQIREKILATNRGRREVAEHERKLAAMGSRSLNLDKLQAAFDAILKENEHLEQQLGKT</sequence>